<reference evidence="2" key="1">
    <citation type="submission" date="2020-03" db="EMBL/GenBank/DDBJ databases">
        <title>The deep terrestrial virosphere.</title>
        <authorList>
            <person name="Holmfeldt K."/>
            <person name="Nilsson E."/>
            <person name="Simone D."/>
            <person name="Lopez-Fernandez M."/>
            <person name="Wu X."/>
            <person name="de Brujin I."/>
            <person name="Lundin D."/>
            <person name="Andersson A."/>
            <person name="Bertilsson S."/>
            <person name="Dopson M."/>
        </authorList>
    </citation>
    <scope>NUCLEOTIDE SEQUENCE</scope>
    <source>
        <strain evidence="2">MM171B00902</strain>
    </source>
</reference>
<protein>
    <submittedName>
        <fullName evidence="2">Uncharacterized protein</fullName>
    </submittedName>
</protein>
<dbReference type="EMBL" id="MT143824">
    <property type="protein sequence ID" value="QJB03086.1"/>
    <property type="molecule type" value="Genomic_DNA"/>
</dbReference>
<feature type="region of interest" description="Disordered" evidence="1">
    <location>
        <begin position="89"/>
        <end position="150"/>
    </location>
</feature>
<evidence type="ECO:0000256" key="1">
    <source>
        <dbReference type="SAM" id="MobiDB-lite"/>
    </source>
</evidence>
<gene>
    <name evidence="2" type="ORF">MM171B00902_0004</name>
</gene>
<dbReference type="AlphaFoldDB" id="A0A6M3MCQ1"/>
<name>A0A6M3MCQ1_9ZZZZ</name>
<feature type="compositionally biased region" description="Basic residues" evidence="1">
    <location>
        <begin position="136"/>
        <end position="150"/>
    </location>
</feature>
<proteinExistence type="predicted"/>
<evidence type="ECO:0000313" key="2">
    <source>
        <dbReference type="EMBL" id="QJB03086.1"/>
    </source>
</evidence>
<organism evidence="2">
    <name type="scientific">viral metagenome</name>
    <dbReference type="NCBI Taxonomy" id="1070528"/>
    <lineage>
        <taxon>unclassified sequences</taxon>
        <taxon>metagenomes</taxon>
        <taxon>organismal metagenomes</taxon>
    </lineage>
</organism>
<feature type="compositionally biased region" description="Basic and acidic residues" evidence="1">
    <location>
        <begin position="89"/>
        <end position="135"/>
    </location>
</feature>
<accession>A0A6M3MCQ1</accession>
<sequence length="150" mass="17400">MEKMIQANKDPNILIKETDQEFVHVKLTKRTVIPGKEQFPRVDYEVKCYKPDVFKKMEDLRYAAQPIIWYRAGGFTEAIVVHDPKLWTKQKREKEEAENEAEKKEKERITAELKEKEEADNEVKKAARAARDQKRLKAAAAKAKKGQGTA</sequence>